<sequence>MLVSPTGLDEPITQQHAAAPVEVSPAEVLISTQQVVFGTATALGVVRRRSIGGRLVASARRILTTPTDASVSERRHYPKHYGFLENSLMAREMERL</sequence>
<gene>
    <name evidence="1" type="ORF">MTAB308_1663</name>
</gene>
<dbReference type="OrthoDB" id="4637442at2"/>
<reference evidence="1 2" key="1">
    <citation type="submission" date="2017-01" db="EMBL/GenBank/DDBJ databases">
        <authorList>
            <consortium name="Urmite Genomes"/>
        </authorList>
    </citation>
    <scope>NUCLEOTIDE SEQUENCE [LARGE SCALE GENOMIC DNA]</scope>
    <source>
        <strain evidence="1 2">AB308</strain>
    </source>
</reference>
<dbReference type="Proteomes" id="UP000241595">
    <property type="component" value="Unassembled WGS sequence"/>
</dbReference>
<dbReference type="EMBL" id="FTRV01000011">
    <property type="protein sequence ID" value="SPM28178.1"/>
    <property type="molecule type" value="Genomic_DNA"/>
</dbReference>
<accession>A0A2U3N9I1</accession>
<dbReference type="RefSeq" id="WP_157900926.1">
    <property type="nucleotide sequence ID" value="NZ_LT717700.1"/>
</dbReference>
<proteinExistence type="predicted"/>
<organism evidence="1 2">
    <name type="scientific">Mycobacterium terramassiliense</name>
    <dbReference type="NCBI Taxonomy" id="1841859"/>
    <lineage>
        <taxon>Bacteria</taxon>
        <taxon>Bacillati</taxon>
        <taxon>Actinomycetota</taxon>
        <taxon>Actinomycetes</taxon>
        <taxon>Mycobacteriales</taxon>
        <taxon>Mycobacteriaceae</taxon>
        <taxon>Mycobacterium</taxon>
    </lineage>
</organism>
<keyword evidence="2" id="KW-1185">Reference proteome</keyword>
<evidence type="ECO:0000313" key="1">
    <source>
        <dbReference type="EMBL" id="SPM28178.1"/>
    </source>
</evidence>
<evidence type="ECO:0000313" key="2">
    <source>
        <dbReference type="Proteomes" id="UP000241595"/>
    </source>
</evidence>
<protein>
    <submittedName>
        <fullName evidence="1">Uncharacterized protein</fullName>
    </submittedName>
</protein>
<dbReference type="AlphaFoldDB" id="A0A2U3N9I1"/>
<name>A0A2U3N9I1_9MYCO</name>
<dbReference type="STRING" id="1841859.GCA_900157385_01658"/>